<evidence type="ECO:0000313" key="6">
    <source>
        <dbReference type="EMBL" id="KAF7178033.1"/>
    </source>
</evidence>
<dbReference type="GO" id="GO:0005681">
    <property type="term" value="C:spliceosomal complex"/>
    <property type="evidence" value="ECO:0007669"/>
    <property type="project" value="TreeGrafter"/>
</dbReference>
<feature type="region of interest" description="Disordered" evidence="5">
    <location>
        <begin position="214"/>
        <end position="321"/>
    </location>
</feature>
<name>A0A8H6V448_9EURO</name>
<protein>
    <recommendedName>
        <fullName evidence="8">Regulator of volume decrease after cellular swelling-domain-containing protein</fullName>
    </recommendedName>
</protein>
<dbReference type="GO" id="GO:0005829">
    <property type="term" value="C:cytosol"/>
    <property type="evidence" value="ECO:0007669"/>
    <property type="project" value="TreeGrafter"/>
</dbReference>
<evidence type="ECO:0000256" key="2">
    <source>
        <dbReference type="ARBA" id="ARBA00004496"/>
    </source>
</evidence>
<accession>A0A8H6V448</accession>
<feature type="compositionally biased region" description="Low complexity" evidence="5">
    <location>
        <begin position="174"/>
        <end position="186"/>
    </location>
</feature>
<keyword evidence="3" id="KW-0963">Cytoplasm</keyword>
<dbReference type="AlphaFoldDB" id="A0A8H6V448"/>
<dbReference type="Proteomes" id="UP000641853">
    <property type="component" value="Unassembled WGS sequence"/>
</dbReference>
<organism evidence="6 7">
    <name type="scientific">Aspergillus felis</name>
    <dbReference type="NCBI Taxonomy" id="1287682"/>
    <lineage>
        <taxon>Eukaryota</taxon>
        <taxon>Fungi</taxon>
        <taxon>Dikarya</taxon>
        <taxon>Ascomycota</taxon>
        <taxon>Pezizomycotina</taxon>
        <taxon>Eurotiomycetes</taxon>
        <taxon>Eurotiomycetidae</taxon>
        <taxon>Eurotiales</taxon>
        <taxon>Aspergillaceae</taxon>
        <taxon>Aspergillus</taxon>
        <taxon>Aspergillus subgen. Fumigati</taxon>
    </lineage>
</organism>
<feature type="compositionally biased region" description="Acidic residues" evidence="5">
    <location>
        <begin position="300"/>
        <end position="314"/>
    </location>
</feature>
<comment type="subcellular location">
    <subcellularLocation>
        <location evidence="2">Cytoplasm</location>
    </subcellularLocation>
    <subcellularLocation>
        <location evidence="1">Nucleus</location>
    </subcellularLocation>
</comment>
<dbReference type="GO" id="GO:0000387">
    <property type="term" value="P:spliceosomal snRNP assembly"/>
    <property type="evidence" value="ECO:0007669"/>
    <property type="project" value="TreeGrafter"/>
</dbReference>
<feature type="compositionally biased region" description="Polar residues" evidence="5">
    <location>
        <begin position="61"/>
        <end position="72"/>
    </location>
</feature>
<dbReference type="Pfam" id="PF03517">
    <property type="entry name" value="Voldacs"/>
    <property type="match status" value="1"/>
</dbReference>
<dbReference type="PANTHER" id="PTHR21399">
    <property type="entry name" value="CHLORIDE CONDUCTANCE REGULATORY PROTEIN ICLN"/>
    <property type="match status" value="1"/>
</dbReference>
<keyword evidence="4" id="KW-0539">Nucleus</keyword>
<dbReference type="InterPro" id="IPR039924">
    <property type="entry name" value="ICln/Lot5/Saf5"/>
</dbReference>
<evidence type="ECO:0000256" key="3">
    <source>
        <dbReference type="ARBA" id="ARBA00022490"/>
    </source>
</evidence>
<evidence type="ECO:0000313" key="7">
    <source>
        <dbReference type="Proteomes" id="UP000641853"/>
    </source>
</evidence>
<gene>
    <name evidence="6" type="ORF">CNMCM7691_006673</name>
</gene>
<comment type="caution">
    <text evidence="6">The sequence shown here is derived from an EMBL/GenBank/DDBJ whole genome shotgun (WGS) entry which is preliminary data.</text>
</comment>
<feature type="compositionally biased region" description="Acidic residues" evidence="5">
    <location>
        <begin position="220"/>
        <end position="231"/>
    </location>
</feature>
<keyword evidence="7" id="KW-1185">Reference proteome</keyword>
<sequence length="321" mass="33704">MEPLRSAPEASSFVLLADHQSRTPASFHSGPPVLHYHSKQCKLVILERDLLSTPALNAIRGSTPTANGSSDHTSTAAASNNAPADGEEGQENELVVDGVDVWVTSDKFLLYAPAVTAGVSIPYPSISLHAIQRLRLPGSTAEVQGLYMQIATPAAPGTNTEDEEEESITLTIVPPTGATTAPAPSAEDAMEDQSEKPEETPVQMMYAAVSACSNLHPDPMEEDDEEGDGDGDSLMGSGFVTMGSADGGLPPPMDGSSGWITAENMHEYFDEEGNWIGGGEEPSLPLGPGAGTVRQREGEGEGAEGGDGQGEDEETKWRRTD</sequence>
<evidence type="ECO:0000256" key="1">
    <source>
        <dbReference type="ARBA" id="ARBA00004123"/>
    </source>
</evidence>
<feature type="region of interest" description="Disordered" evidence="5">
    <location>
        <begin position="174"/>
        <end position="200"/>
    </location>
</feature>
<dbReference type="InterPro" id="IPR011993">
    <property type="entry name" value="PH-like_dom_sf"/>
</dbReference>
<dbReference type="EMBL" id="JACBAG010001888">
    <property type="protein sequence ID" value="KAF7178033.1"/>
    <property type="molecule type" value="Genomic_DNA"/>
</dbReference>
<evidence type="ECO:0000256" key="5">
    <source>
        <dbReference type="SAM" id="MobiDB-lite"/>
    </source>
</evidence>
<feature type="compositionally biased region" description="Low complexity" evidence="5">
    <location>
        <begin position="73"/>
        <end position="82"/>
    </location>
</feature>
<dbReference type="GO" id="GO:0045292">
    <property type="term" value="P:mRNA cis splicing, via spliceosome"/>
    <property type="evidence" value="ECO:0007669"/>
    <property type="project" value="TreeGrafter"/>
</dbReference>
<dbReference type="PANTHER" id="PTHR21399:SF0">
    <property type="entry name" value="METHYLOSOME SUBUNIT PICLN"/>
    <property type="match status" value="1"/>
</dbReference>
<dbReference type="Gene3D" id="2.30.29.30">
    <property type="entry name" value="Pleckstrin-homology domain (PH domain)/Phosphotyrosine-binding domain (PTB)"/>
    <property type="match status" value="1"/>
</dbReference>
<reference evidence="6" key="1">
    <citation type="submission" date="2020-06" db="EMBL/GenBank/DDBJ databases">
        <title>Draft genome sequences of strains closely related to Aspergillus parafelis and Aspergillus hiratsukae.</title>
        <authorList>
            <person name="Dos Santos R.A.C."/>
            <person name="Rivero-Menendez O."/>
            <person name="Steenwyk J.L."/>
            <person name="Mead M.E."/>
            <person name="Goldman G.H."/>
            <person name="Alastruey-Izquierdo A."/>
            <person name="Rokas A."/>
        </authorList>
    </citation>
    <scope>NUCLEOTIDE SEQUENCE</scope>
    <source>
        <strain evidence="6">CNM-CM7691</strain>
    </source>
</reference>
<dbReference type="GO" id="GO:0034715">
    <property type="term" value="C:pICln-Sm protein complex"/>
    <property type="evidence" value="ECO:0007669"/>
    <property type="project" value="TreeGrafter"/>
</dbReference>
<feature type="region of interest" description="Disordered" evidence="5">
    <location>
        <begin position="61"/>
        <end position="91"/>
    </location>
</feature>
<proteinExistence type="predicted"/>
<evidence type="ECO:0008006" key="8">
    <source>
        <dbReference type="Google" id="ProtNLM"/>
    </source>
</evidence>
<evidence type="ECO:0000256" key="4">
    <source>
        <dbReference type="ARBA" id="ARBA00023242"/>
    </source>
</evidence>